<dbReference type="InterPro" id="IPR035669">
    <property type="entry name" value="SGNH_plant_lipase-like"/>
</dbReference>
<evidence type="ECO:0000256" key="5">
    <source>
        <dbReference type="SAM" id="SignalP"/>
    </source>
</evidence>
<evidence type="ECO:0000313" key="7">
    <source>
        <dbReference type="Proteomes" id="UP001231189"/>
    </source>
</evidence>
<comment type="caution">
    <text evidence="6">The sequence shown here is derived from an EMBL/GenBank/DDBJ whole genome shotgun (WGS) entry which is preliminary data.</text>
</comment>
<dbReference type="SUPFAM" id="SSF52266">
    <property type="entry name" value="SGNH hydrolase"/>
    <property type="match status" value="1"/>
</dbReference>
<keyword evidence="4" id="KW-0325">Glycoprotein</keyword>
<evidence type="ECO:0000256" key="4">
    <source>
        <dbReference type="ARBA" id="ARBA00023180"/>
    </source>
</evidence>
<evidence type="ECO:0000313" key="6">
    <source>
        <dbReference type="EMBL" id="KAK1574564.1"/>
    </source>
</evidence>
<keyword evidence="7" id="KW-1185">Reference proteome</keyword>
<comment type="similarity">
    <text evidence="1">Belongs to the 'GDSL' lipolytic enzyme family.</text>
</comment>
<keyword evidence="2 5" id="KW-0732">Signal</keyword>
<evidence type="ECO:0000256" key="3">
    <source>
        <dbReference type="ARBA" id="ARBA00022801"/>
    </source>
</evidence>
<evidence type="ECO:0000256" key="2">
    <source>
        <dbReference type="ARBA" id="ARBA00022729"/>
    </source>
</evidence>
<keyword evidence="3" id="KW-0378">Hydrolase</keyword>
<dbReference type="InterPro" id="IPR036514">
    <property type="entry name" value="SGNH_hydro_sf"/>
</dbReference>
<evidence type="ECO:0008006" key="8">
    <source>
        <dbReference type="Google" id="ProtNLM"/>
    </source>
</evidence>
<dbReference type="PANTHER" id="PTHR22835">
    <property type="entry name" value="ZINC FINGER FYVE DOMAIN CONTAINING PROTEIN"/>
    <property type="match status" value="1"/>
</dbReference>
<dbReference type="PANTHER" id="PTHR22835:SF237">
    <property type="entry name" value="OS06G0156700 PROTEIN"/>
    <property type="match status" value="1"/>
</dbReference>
<dbReference type="Gene3D" id="3.40.50.1110">
    <property type="entry name" value="SGNH hydrolase"/>
    <property type="match status" value="1"/>
</dbReference>
<organism evidence="6 7">
    <name type="scientific">Lolium multiflorum</name>
    <name type="common">Italian ryegrass</name>
    <name type="synonym">Lolium perenne subsp. multiflorum</name>
    <dbReference type="NCBI Taxonomy" id="4521"/>
    <lineage>
        <taxon>Eukaryota</taxon>
        <taxon>Viridiplantae</taxon>
        <taxon>Streptophyta</taxon>
        <taxon>Embryophyta</taxon>
        <taxon>Tracheophyta</taxon>
        <taxon>Spermatophyta</taxon>
        <taxon>Magnoliopsida</taxon>
        <taxon>Liliopsida</taxon>
        <taxon>Poales</taxon>
        <taxon>Poaceae</taxon>
        <taxon>BOP clade</taxon>
        <taxon>Pooideae</taxon>
        <taxon>Poodae</taxon>
        <taxon>Poeae</taxon>
        <taxon>Poeae Chloroplast Group 2 (Poeae type)</taxon>
        <taxon>Loliodinae</taxon>
        <taxon>Loliinae</taxon>
        <taxon>Lolium</taxon>
    </lineage>
</organism>
<name>A0AAD8PRX0_LOLMU</name>
<reference evidence="6" key="1">
    <citation type="submission" date="2023-07" db="EMBL/GenBank/DDBJ databases">
        <title>A chromosome-level genome assembly of Lolium multiflorum.</title>
        <authorList>
            <person name="Chen Y."/>
            <person name="Copetti D."/>
            <person name="Kolliker R."/>
            <person name="Studer B."/>
        </authorList>
    </citation>
    <scope>NUCLEOTIDE SEQUENCE</scope>
    <source>
        <strain evidence="6">02402/16</strain>
        <tissue evidence="6">Leaf</tissue>
    </source>
</reference>
<feature type="chain" id="PRO_5042102015" description="GDSL esterase/lipase" evidence="5">
    <location>
        <begin position="31"/>
        <end position="382"/>
    </location>
</feature>
<sequence length="382" mass="41294">MAPPVKCTTVIAAAAGLLLSVIFFFQMVSATEEDGQGRYNAMFNFGDSLSDTGNICVNKPATAQLLLTFANPPYGMTYFGHPTCRCSDGRLVVDFLAQSLGLPLLPPSKLSGADFRKGANMAIVGATALDFDFLKSIGLGYPIWNNGALNVQIQWFRDLLPRICGGIPQSCRPYLAKSLFVLGSIGGNDYNAMLFFGFTVDRARSYVPKVVDNIAAGVERLIELGAVDIVVPGTLPIGCYALYLTMLPSSSKSDYDEHGCLRPLNDLAVYHNTLLQDRLGGVRARHGSAVRVMYADFYTHAADMLRDPARFGFATAVTACCGAGGGAYNYEFDARCGMKGATACKDPWSHESWDGVHPTEAVNKLFADGWLRGPYCHPPILH</sequence>
<dbReference type="GO" id="GO:0016788">
    <property type="term" value="F:hydrolase activity, acting on ester bonds"/>
    <property type="evidence" value="ECO:0007669"/>
    <property type="project" value="InterPro"/>
</dbReference>
<dbReference type="Pfam" id="PF00657">
    <property type="entry name" value="Lipase_GDSL"/>
    <property type="match status" value="1"/>
</dbReference>
<evidence type="ECO:0000256" key="1">
    <source>
        <dbReference type="ARBA" id="ARBA00008668"/>
    </source>
</evidence>
<dbReference type="Proteomes" id="UP001231189">
    <property type="component" value="Unassembled WGS sequence"/>
</dbReference>
<dbReference type="CDD" id="cd01837">
    <property type="entry name" value="SGNH_plant_lipase_like"/>
    <property type="match status" value="1"/>
</dbReference>
<proteinExistence type="inferred from homology"/>
<feature type="signal peptide" evidence="5">
    <location>
        <begin position="1"/>
        <end position="30"/>
    </location>
</feature>
<accession>A0AAD8PRX0</accession>
<gene>
    <name evidence="6" type="ORF">QYE76_048132</name>
</gene>
<protein>
    <recommendedName>
        <fullName evidence="8">GDSL esterase/lipase</fullName>
    </recommendedName>
</protein>
<dbReference type="InterPro" id="IPR001087">
    <property type="entry name" value="GDSL"/>
</dbReference>
<dbReference type="EMBL" id="JAUUTY010000836">
    <property type="protein sequence ID" value="KAK1574564.1"/>
    <property type="molecule type" value="Genomic_DNA"/>
</dbReference>
<dbReference type="AlphaFoldDB" id="A0AAD8PRX0"/>